<name>A0ABN1RSA0_9ACTN</name>
<dbReference type="SUPFAM" id="SSF52540">
    <property type="entry name" value="P-loop containing nucleoside triphosphate hydrolases"/>
    <property type="match status" value="1"/>
</dbReference>
<dbReference type="Pfam" id="PF25109">
    <property type="entry name" value="HAD_PNKP"/>
    <property type="match status" value="1"/>
</dbReference>
<proteinExistence type="predicted"/>
<sequence length="300" mass="33761">MTTLHITRGLPASGKTTWARAWAAEDREHRARVNRDELRRMLDDGVHLKGVTEQRVLAVRDEALTRLLRSGYDVVCDDTNLPQWNVRALAKLARGAGAEFEVHDFTHVPLETCLERDAARAEPVGEERIRDLHMRFLAGRKLPLPVPDERPSLDLVPYEPRQGTPKAVLVDIDGTTAIISGRGPYDHTRVHQDLPNAPVITVVRAMHAAGHRVVFLSGRSDKCRAETETWLKKHVAVPFEGLHMRAHGDNRRDSIVKLELFDAHVRDAYDVTCVLDDRDQVVEAWRALGLTVLQVAEGDF</sequence>
<dbReference type="InterPro" id="IPR056782">
    <property type="entry name" value="HAD_PNKP"/>
</dbReference>
<dbReference type="Gene3D" id="3.40.50.300">
    <property type="entry name" value="P-loop containing nucleotide triphosphate hydrolases"/>
    <property type="match status" value="1"/>
</dbReference>
<dbReference type="InterPro" id="IPR027417">
    <property type="entry name" value="P-loop_NTPase"/>
</dbReference>
<evidence type="ECO:0000313" key="2">
    <source>
        <dbReference type="EMBL" id="GAA0962697.1"/>
    </source>
</evidence>
<dbReference type="Pfam" id="PF13671">
    <property type="entry name" value="AAA_33"/>
    <property type="match status" value="1"/>
</dbReference>
<feature type="domain" description="Polynucleotide kinase PNKP phosphatase" evidence="1">
    <location>
        <begin position="165"/>
        <end position="300"/>
    </location>
</feature>
<keyword evidence="3" id="KW-1185">Reference proteome</keyword>
<comment type="caution">
    <text evidence="2">The sequence shown here is derived from an EMBL/GenBank/DDBJ whole genome shotgun (WGS) entry which is preliminary data.</text>
</comment>
<evidence type="ECO:0000313" key="3">
    <source>
        <dbReference type="Proteomes" id="UP001500665"/>
    </source>
</evidence>
<reference evidence="2 3" key="1">
    <citation type="journal article" date="2019" name="Int. J. Syst. Evol. Microbiol.">
        <title>The Global Catalogue of Microorganisms (GCM) 10K type strain sequencing project: providing services to taxonomists for standard genome sequencing and annotation.</title>
        <authorList>
            <consortium name="The Broad Institute Genomics Platform"/>
            <consortium name="The Broad Institute Genome Sequencing Center for Infectious Disease"/>
            <person name="Wu L."/>
            <person name="Ma J."/>
        </authorList>
    </citation>
    <scope>NUCLEOTIDE SEQUENCE [LARGE SCALE GENOMIC DNA]</scope>
    <source>
        <strain evidence="2 3">JCM 10696</strain>
    </source>
</reference>
<accession>A0ABN1RSA0</accession>
<gene>
    <name evidence="2" type="ORF">GCM10009550_57110</name>
</gene>
<dbReference type="InterPro" id="IPR023214">
    <property type="entry name" value="HAD_sf"/>
</dbReference>
<dbReference type="InterPro" id="IPR036412">
    <property type="entry name" value="HAD-like_sf"/>
</dbReference>
<dbReference type="SUPFAM" id="SSF56784">
    <property type="entry name" value="HAD-like"/>
    <property type="match status" value="1"/>
</dbReference>
<organism evidence="2 3">
    <name type="scientific">Actinocorallia libanotica</name>
    <dbReference type="NCBI Taxonomy" id="46162"/>
    <lineage>
        <taxon>Bacteria</taxon>
        <taxon>Bacillati</taxon>
        <taxon>Actinomycetota</taxon>
        <taxon>Actinomycetes</taxon>
        <taxon>Streptosporangiales</taxon>
        <taxon>Thermomonosporaceae</taxon>
        <taxon>Actinocorallia</taxon>
    </lineage>
</organism>
<dbReference type="Proteomes" id="UP001500665">
    <property type="component" value="Unassembled WGS sequence"/>
</dbReference>
<evidence type="ECO:0000259" key="1">
    <source>
        <dbReference type="Pfam" id="PF25109"/>
    </source>
</evidence>
<dbReference type="Gene3D" id="3.40.50.1000">
    <property type="entry name" value="HAD superfamily/HAD-like"/>
    <property type="match status" value="1"/>
</dbReference>
<protein>
    <recommendedName>
        <fullName evidence="1">Polynucleotide kinase PNKP phosphatase domain-containing protein</fullName>
    </recommendedName>
</protein>
<dbReference type="EMBL" id="BAAAHH010000028">
    <property type="protein sequence ID" value="GAA0962697.1"/>
    <property type="molecule type" value="Genomic_DNA"/>
</dbReference>
<dbReference type="RefSeq" id="WP_344244096.1">
    <property type="nucleotide sequence ID" value="NZ_BAAAHH010000028.1"/>
</dbReference>